<dbReference type="Proteomes" id="UP000831327">
    <property type="component" value="Chromosome"/>
</dbReference>
<dbReference type="Pfam" id="PF07238">
    <property type="entry name" value="PilZ"/>
    <property type="match status" value="1"/>
</dbReference>
<feature type="region of interest" description="Disordered" evidence="1">
    <location>
        <begin position="1"/>
        <end position="22"/>
    </location>
</feature>
<sequence length="138" mass="14516">MSDTVPGPGTSEQATADKAGAPRRDAAAVILEGLGERREGARVEVQLPCTVFIGSHVHDGTLRDISAGGAMVHGVRGLLAGDLVRLRLARLTDHIFIAEVRGVSLLGVHLAIRAGAEQSLWQEKIRDLLPDGGPEGSR</sequence>
<name>A0ABN6P0N8_9PROT</name>
<organism evidence="3 4">
    <name type="scientific">Roseomonas fluvialis</name>
    <dbReference type="NCBI Taxonomy" id="1750527"/>
    <lineage>
        <taxon>Bacteria</taxon>
        <taxon>Pseudomonadati</taxon>
        <taxon>Pseudomonadota</taxon>
        <taxon>Alphaproteobacteria</taxon>
        <taxon>Acetobacterales</taxon>
        <taxon>Roseomonadaceae</taxon>
        <taxon>Roseomonas</taxon>
    </lineage>
</organism>
<dbReference type="SUPFAM" id="SSF141371">
    <property type="entry name" value="PilZ domain-like"/>
    <property type="match status" value="1"/>
</dbReference>
<proteinExistence type="predicted"/>
<feature type="domain" description="PilZ" evidence="2">
    <location>
        <begin position="36"/>
        <end position="111"/>
    </location>
</feature>
<gene>
    <name evidence="3" type="ORF">Rmf_13260</name>
</gene>
<protein>
    <recommendedName>
        <fullName evidence="2">PilZ domain-containing protein</fullName>
    </recommendedName>
</protein>
<dbReference type="EMBL" id="AP025637">
    <property type="protein sequence ID" value="BDG71397.1"/>
    <property type="molecule type" value="Genomic_DNA"/>
</dbReference>
<evidence type="ECO:0000259" key="2">
    <source>
        <dbReference type="Pfam" id="PF07238"/>
    </source>
</evidence>
<evidence type="ECO:0000256" key="1">
    <source>
        <dbReference type="SAM" id="MobiDB-lite"/>
    </source>
</evidence>
<reference evidence="3 4" key="1">
    <citation type="journal article" date="2016" name="Microbes Environ.">
        <title>Phylogenetically diverse aerobic anoxygenic phototrophic bacteria isolated from epilithic biofilms in Tama river, Japan.</title>
        <authorList>
            <person name="Hirose S."/>
            <person name="Matsuura K."/>
            <person name="Haruta S."/>
        </authorList>
    </citation>
    <scope>NUCLEOTIDE SEQUENCE [LARGE SCALE GENOMIC DNA]</scope>
    <source>
        <strain evidence="3 4">S08</strain>
    </source>
</reference>
<dbReference type="InterPro" id="IPR009875">
    <property type="entry name" value="PilZ_domain"/>
</dbReference>
<evidence type="ECO:0000313" key="4">
    <source>
        <dbReference type="Proteomes" id="UP000831327"/>
    </source>
</evidence>
<dbReference type="Gene3D" id="2.40.10.220">
    <property type="entry name" value="predicted glycosyltransferase like domains"/>
    <property type="match status" value="1"/>
</dbReference>
<dbReference type="RefSeq" id="WP_244458673.1">
    <property type="nucleotide sequence ID" value="NZ_AP025637.1"/>
</dbReference>
<evidence type="ECO:0000313" key="3">
    <source>
        <dbReference type="EMBL" id="BDG71397.1"/>
    </source>
</evidence>
<accession>A0ABN6P0N8</accession>
<keyword evidence="4" id="KW-1185">Reference proteome</keyword>